<name>A0A0E3QUA0_METBA</name>
<dbReference type="PATRIC" id="fig|1434108.4.peg.2453"/>
<feature type="transmembrane region" description="Helical" evidence="1">
    <location>
        <begin position="14"/>
        <end position="31"/>
    </location>
</feature>
<organism evidence="2 3">
    <name type="scientific">Methanosarcina barkeri MS</name>
    <dbReference type="NCBI Taxonomy" id="1434108"/>
    <lineage>
        <taxon>Archaea</taxon>
        <taxon>Methanobacteriati</taxon>
        <taxon>Methanobacteriota</taxon>
        <taxon>Stenosarchaea group</taxon>
        <taxon>Methanomicrobia</taxon>
        <taxon>Methanosarcinales</taxon>
        <taxon>Methanosarcinaceae</taxon>
        <taxon>Methanosarcina</taxon>
    </lineage>
</organism>
<keyword evidence="3" id="KW-1185">Reference proteome</keyword>
<dbReference type="EMBL" id="CP009528">
    <property type="protein sequence ID" value="AKB54927.1"/>
    <property type="molecule type" value="Genomic_DNA"/>
</dbReference>
<dbReference type="GeneID" id="24845189"/>
<dbReference type="AlphaFoldDB" id="A0A0E3QUA0"/>
<dbReference type="RefSeq" id="WP_048117198.1">
    <property type="nucleotide sequence ID" value="NZ_CP009528.1"/>
</dbReference>
<sequence length="307" mass="35024">MTVYWNWKLTRDGAIRFGLMLMVFSIVYQNVAWLNSKFLPQLPVGYILLIYFGIFIIRHVYRVLKWYSVWFKYGTRQKLENFIVHLCIYFIVISVALSVPNLNMPRLAAAITATNESNKIPVFESEVPDLNSIITDSKDFDLIEKNETRITSSTLWINYNTYAIGGDGHIIKLKQNSSAKNPTYQEVLNFLQTDQTDKCNYVLDKFVCADFAEQVQNNAEIAGYNCAYVDISFTDNAGHACNAFNTTDRGLIFIDCTNSLEGGGPYNGDCIVNIVKGSIYKPQYLFNSGGWYNLPMGTVKSYTVYWD</sequence>
<keyword evidence="1" id="KW-0472">Membrane</keyword>
<dbReference type="HOGENOM" id="CLU_904921_0_0_2"/>
<dbReference type="KEGG" id="mby:MSBRM_1929"/>
<keyword evidence="1" id="KW-1133">Transmembrane helix</keyword>
<reference evidence="2 3" key="1">
    <citation type="submission" date="2014-07" db="EMBL/GenBank/DDBJ databases">
        <title>Methanogenic archaea and the global carbon cycle.</title>
        <authorList>
            <person name="Henriksen J.R."/>
            <person name="Luke J."/>
            <person name="Reinhart S."/>
            <person name="Benedict M.N."/>
            <person name="Youngblut N.D."/>
            <person name="Metcalf M.E."/>
            <person name="Whitaker R.J."/>
            <person name="Metcalf W.W."/>
        </authorList>
    </citation>
    <scope>NUCLEOTIDE SEQUENCE [LARGE SCALE GENOMIC DNA]</scope>
    <source>
        <strain evidence="2 3">MS</strain>
    </source>
</reference>
<accession>A0A0E3QUA0</accession>
<dbReference type="Proteomes" id="UP000033033">
    <property type="component" value="Chromosome"/>
</dbReference>
<feature type="transmembrane region" description="Helical" evidence="1">
    <location>
        <begin position="43"/>
        <end position="61"/>
    </location>
</feature>
<keyword evidence="1" id="KW-0812">Transmembrane</keyword>
<gene>
    <name evidence="2" type="ORF">MSBRM_1929</name>
</gene>
<feature type="transmembrane region" description="Helical" evidence="1">
    <location>
        <begin position="82"/>
        <end position="99"/>
    </location>
</feature>
<proteinExistence type="predicted"/>
<protein>
    <submittedName>
        <fullName evidence="2">Uncharacterized protein</fullName>
    </submittedName>
</protein>
<evidence type="ECO:0000256" key="1">
    <source>
        <dbReference type="SAM" id="Phobius"/>
    </source>
</evidence>
<evidence type="ECO:0000313" key="2">
    <source>
        <dbReference type="EMBL" id="AKB54927.1"/>
    </source>
</evidence>
<evidence type="ECO:0000313" key="3">
    <source>
        <dbReference type="Proteomes" id="UP000033033"/>
    </source>
</evidence>